<protein>
    <recommendedName>
        <fullName evidence="4">DUF5658 domain-containing protein</fullName>
    </recommendedName>
</protein>
<proteinExistence type="predicted"/>
<accession>A0ABT3RBD6</accession>
<reference evidence="2 3" key="1">
    <citation type="submission" date="2022-11" db="EMBL/GenBank/DDBJ databases">
        <title>The characterization of three novel Bacteroidetes species and genomic analysis of their roles in tidal elemental geochemical cycles.</title>
        <authorList>
            <person name="Ma K.-J."/>
        </authorList>
    </citation>
    <scope>NUCLEOTIDE SEQUENCE [LARGE SCALE GENOMIC DNA]</scope>
    <source>
        <strain evidence="2 3">M82</strain>
    </source>
</reference>
<evidence type="ECO:0008006" key="4">
    <source>
        <dbReference type="Google" id="ProtNLM"/>
    </source>
</evidence>
<evidence type="ECO:0000313" key="2">
    <source>
        <dbReference type="EMBL" id="MCX2738919.1"/>
    </source>
</evidence>
<dbReference type="EMBL" id="JAPFQO010000001">
    <property type="protein sequence ID" value="MCX2738919.1"/>
    <property type="molecule type" value="Genomic_DNA"/>
</dbReference>
<evidence type="ECO:0000256" key="1">
    <source>
        <dbReference type="SAM" id="Phobius"/>
    </source>
</evidence>
<evidence type="ECO:0000313" key="3">
    <source>
        <dbReference type="Proteomes" id="UP001207228"/>
    </source>
</evidence>
<gene>
    <name evidence="2" type="ORF">OO017_03090</name>
</gene>
<feature type="transmembrane region" description="Helical" evidence="1">
    <location>
        <begin position="108"/>
        <end position="125"/>
    </location>
</feature>
<feature type="transmembrane region" description="Helical" evidence="1">
    <location>
        <begin position="85"/>
        <end position="102"/>
    </location>
</feature>
<dbReference type="RefSeq" id="WP_266050963.1">
    <property type="nucleotide sequence ID" value="NZ_JAPFQO010000001.1"/>
</dbReference>
<feature type="transmembrane region" description="Helical" evidence="1">
    <location>
        <begin position="57"/>
        <end position="78"/>
    </location>
</feature>
<keyword evidence="1" id="KW-1133">Transmembrane helix</keyword>
<comment type="caution">
    <text evidence="2">The sequence shown here is derived from an EMBL/GenBank/DDBJ whole genome shotgun (WGS) entry which is preliminary data.</text>
</comment>
<keyword evidence="1" id="KW-0472">Membrane</keyword>
<feature type="transmembrane region" description="Helical" evidence="1">
    <location>
        <begin position="12"/>
        <end position="31"/>
    </location>
</feature>
<keyword evidence="3" id="KW-1185">Reference proteome</keyword>
<organism evidence="2 3">
    <name type="scientific">Pontibacter anaerobius</name>
    <dbReference type="NCBI Taxonomy" id="2993940"/>
    <lineage>
        <taxon>Bacteria</taxon>
        <taxon>Pseudomonadati</taxon>
        <taxon>Bacteroidota</taxon>
        <taxon>Cytophagia</taxon>
        <taxon>Cytophagales</taxon>
        <taxon>Hymenobacteraceae</taxon>
        <taxon>Pontibacter</taxon>
    </lineage>
</organism>
<keyword evidence="1" id="KW-0812">Transmembrane</keyword>
<dbReference type="Proteomes" id="UP001207228">
    <property type="component" value="Unassembled WGS sequence"/>
</dbReference>
<name>A0ABT3RBD6_9BACT</name>
<sequence>MKPTRQAKLYQLIPAFCASIIDIAVTIMHQAPEYWAGNLAKANEGNPIGSVMMKNHVSGIFVISGLWLVLIGLLGYHLPRKWSRIFLLFAVIAHSYGASTWISPQYGFWWAMTLIAFNTVVYILIDESNKSSSALLPANKIHQVRDAEKEYVS</sequence>